<accession>X1UBZ5</accession>
<organism evidence="1">
    <name type="scientific">marine sediment metagenome</name>
    <dbReference type="NCBI Taxonomy" id="412755"/>
    <lineage>
        <taxon>unclassified sequences</taxon>
        <taxon>metagenomes</taxon>
        <taxon>ecological metagenomes</taxon>
    </lineage>
</organism>
<gene>
    <name evidence="1" type="ORF">S12H4_36244</name>
</gene>
<sequence>RIKQQLTVVRDEDLSALERLTEQYNEALERLSTNSDVEKFLYAAYLFRIILQRPNNNLVALRKMCQCNQETFVKCIISYFADFNNYFSNSSIDNTQLTFEILQTVYKTPGVFERVFIHILACHPQKFSHNVSNSNFFKGVNRRTNAAAFKCSVFLLVKIDELFTVNGYTIGSDCKNMSNVSTEFDQFMRLFEEGVFGGCESQGMGSISDFSIKSDQYGVFTQLIFNNIKRVLLLDNSLYNNIVDRKSCFIINDIQTELHKYIKNPELES</sequence>
<reference evidence="1" key="1">
    <citation type="journal article" date="2014" name="Front. Microbiol.">
        <title>High frequency of phylogenetically diverse reductive dehalogenase-homologous genes in deep subseafloor sedimentary metagenomes.</title>
        <authorList>
            <person name="Kawai M."/>
            <person name="Futagami T."/>
            <person name="Toyoda A."/>
            <person name="Takaki Y."/>
            <person name="Nishi S."/>
            <person name="Hori S."/>
            <person name="Arai W."/>
            <person name="Tsubouchi T."/>
            <person name="Morono Y."/>
            <person name="Uchiyama I."/>
            <person name="Ito T."/>
            <person name="Fujiyama A."/>
            <person name="Inagaki F."/>
            <person name="Takami H."/>
        </authorList>
    </citation>
    <scope>NUCLEOTIDE SEQUENCE</scope>
    <source>
        <strain evidence="1">Expedition CK06-06</strain>
    </source>
</reference>
<name>X1UBZ5_9ZZZZ</name>
<proteinExistence type="predicted"/>
<evidence type="ECO:0000313" key="1">
    <source>
        <dbReference type="EMBL" id="GAI89879.1"/>
    </source>
</evidence>
<comment type="caution">
    <text evidence="1">The sequence shown here is derived from an EMBL/GenBank/DDBJ whole genome shotgun (WGS) entry which is preliminary data.</text>
</comment>
<dbReference type="EMBL" id="BARW01021595">
    <property type="protein sequence ID" value="GAI89879.1"/>
    <property type="molecule type" value="Genomic_DNA"/>
</dbReference>
<protein>
    <submittedName>
        <fullName evidence="1">Uncharacterized protein</fullName>
    </submittedName>
</protein>
<dbReference type="AlphaFoldDB" id="X1UBZ5"/>
<feature type="non-terminal residue" evidence="1">
    <location>
        <position position="1"/>
    </location>
</feature>
<feature type="non-terminal residue" evidence="1">
    <location>
        <position position="269"/>
    </location>
</feature>